<feature type="compositionally biased region" description="Acidic residues" evidence="1">
    <location>
        <begin position="1641"/>
        <end position="1653"/>
    </location>
</feature>
<feature type="compositionally biased region" description="Polar residues" evidence="1">
    <location>
        <begin position="1071"/>
        <end position="1091"/>
    </location>
</feature>
<feature type="compositionally biased region" description="Low complexity" evidence="1">
    <location>
        <begin position="290"/>
        <end position="312"/>
    </location>
</feature>
<feature type="region of interest" description="Disordered" evidence="1">
    <location>
        <begin position="949"/>
        <end position="996"/>
    </location>
</feature>
<gene>
    <name evidence="2" type="ORF">PoB_000314900</name>
</gene>
<organism evidence="2 3">
    <name type="scientific">Plakobranchus ocellatus</name>
    <dbReference type="NCBI Taxonomy" id="259542"/>
    <lineage>
        <taxon>Eukaryota</taxon>
        <taxon>Metazoa</taxon>
        <taxon>Spiralia</taxon>
        <taxon>Lophotrochozoa</taxon>
        <taxon>Mollusca</taxon>
        <taxon>Gastropoda</taxon>
        <taxon>Heterobranchia</taxon>
        <taxon>Euthyneura</taxon>
        <taxon>Panpulmonata</taxon>
        <taxon>Sacoglossa</taxon>
        <taxon>Placobranchoidea</taxon>
        <taxon>Plakobranchidae</taxon>
        <taxon>Plakobranchus</taxon>
    </lineage>
</organism>
<protein>
    <submittedName>
        <fullName evidence="2">Uncharacterized protein</fullName>
    </submittedName>
</protein>
<feature type="compositionally biased region" description="Polar residues" evidence="1">
    <location>
        <begin position="645"/>
        <end position="655"/>
    </location>
</feature>
<name>A0AAV3Y3J2_9GAST</name>
<feature type="compositionally biased region" description="Basic and acidic residues" evidence="1">
    <location>
        <begin position="599"/>
        <end position="628"/>
    </location>
</feature>
<feature type="compositionally biased region" description="Basic and acidic residues" evidence="1">
    <location>
        <begin position="414"/>
        <end position="423"/>
    </location>
</feature>
<feature type="compositionally biased region" description="Basic and acidic residues" evidence="1">
    <location>
        <begin position="150"/>
        <end position="172"/>
    </location>
</feature>
<dbReference type="Proteomes" id="UP000735302">
    <property type="component" value="Unassembled WGS sequence"/>
</dbReference>
<feature type="region of interest" description="Disordered" evidence="1">
    <location>
        <begin position="1555"/>
        <end position="1592"/>
    </location>
</feature>
<feature type="compositionally biased region" description="Low complexity" evidence="1">
    <location>
        <begin position="1562"/>
        <end position="1571"/>
    </location>
</feature>
<evidence type="ECO:0000256" key="1">
    <source>
        <dbReference type="SAM" id="MobiDB-lite"/>
    </source>
</evidence>
<feature type="compositionally biased region" description="Low complexity" evidence="1">
    <location>
        <begin position="955"/>
        <end position="969"/>
    </location>
</feature>
<feature type="compositionally biased region" description="Low complexity" evidence="1">
    <location>
        <begin position="1469"/>
        <end position="1489"/>
    </location>
</feature>
<feature type="region of interest" description="Disordered" evidence="1">
    <location>
        <begin position="58"/>
        <end position="464"/>
    </location>
</feature>
<feature type="compositionally biased region" description="Low complexity" evidence="1">
    <location>
        <begin position="348"/>
        <end position="362"/>
    </location>
</feature>
<feature type="region of interest" description="Disordered" evidence="1">
    <location>
        <begin position="894"/>
        <end position="923"/>
    </location>
</feature>
<feature type="compositionally biased region" description="Low complexity" evidence="1">
    <location>
        <begin position="124"/>
        <end position="145"/>
    </location>
</feature>
<feature type="compositionally biased region" description="Low complexity" evidence="1">
    <location>
        <begin position="1272"/>
        <end position="1287"/>
    </location>
</feature>
<comment type="caution">
    <text evidence="2">The sequence shown here is derived from an EMBL/GenBank/DDBJ whole genome shotgun (WGS) entry which is preliminary data.</text>
</comment>
<feature type="region of interest" description="Disordered" evidence="1">
    <location>
        <begin position="1634"/>
        <end position="1676"/>
    </location>
</feature>
<proteinExistence type="predicted"/>
<reference evidence="2 3" key="1">
    <citation type="journal article" date="2021" name="Elife">
        <title>Chloroplast acquisition without the gene transfer in kleptoplastic sea slugs, Plakobranchus ocellatus.</title>
        <authorList>
            <person name="Maeda T."/>
            <person name="Takahashi S."/>
            <person name="Yoshida T."/>
            <person name="Shimamura S."/>
            <person name="Takaki Y."/>
            <person name="Nagai Y."/>
            <person name="Toyoda A."/>
            <person name="Suzuki Y."/>
            <person name="Arimoto A."/>
            <person name="Ishii H."/>
            <person name="Satoh N."/>
            <person name="Nishiyama T."/>
            <person name="Hasebe M."/>
            <person name="Maruyama T."/>
            <person name="Minagawa J."/>
            <person name="Obokata J."/>
            <person name="Shigenobu S."/>
        </authorList>
    </citation>
    <scope>NUCLEOTIDE SEQUENCE [LARGE SCALE GENOMIC DNA]</scope>
</reference>
<feature type="region of interest" description="Disordered" evidence="1">
    <location>
        <begin position="1103"/>
        <end position="1189"/>
    </location>
</feature>
<evidence type="ECO:0000313" key="2">
    <source>
        <dbReference type="EMBL" id="GFN76643.1"/>
    </source>
</evidence>
<feature type="region of interest" description="Disordered" evidence="1">
    <location>
        <begin position="1261"/>
        <end position="1341"/>
    </location>
</feature>
<feature type="region of interest" description="Disordered" evidence="1">
    <location>
        <begin position="834"/>
        <end position="853"/>
    </location>
</feature>
<feature type="region of interest" description="Disordered" evidence="1">
    <location>
        <begin position="1212"/>
        <end position="1238"/>
    </location>
</feature>
<dbReference type="EMBL" id="BLXT01000403">
    <property type="protein sequence ID" value="GFN76643.1"/>
    <property type="molecule type" value="Genomic_DNA"/>
</dbReference>
<keyword evidence="3" id="KW-1185">Reference proteome</keyword>
<feature type="compositionally biased region" description="Polar residues" evidence="1">
    <location>
        <begin position="398"/>
        <end position="412"/>
    </location>
</feature>
<feature type="compositionally biased region" description="Polar residues" evidence="1">
    <location>
        <begin position="262"/>
        <end position="278"/>
    </location>
</feature>
<feature type="compositionally biased region" description="Low complexity" evidence="1">
    <location>
        <begin position="194"/>
        <end position="219"/>
    </location>
</feature>
<feature type="compositionally biased region" description="Low complexity" evidence="1">
    <location>
        <begin position="1147"/>
        <end position="1176"/>
    </location>
</feature>
<feature type="compositionally biased region" description="Low complexity" evidence="1">
    <location>
        <begin position="1111"/>
        <end position="1131"/>
    </location>
</feature>
<feature type="compositionally biased region" description="Polar residues" evidence="1">
    <location>
        <begin position="229"/>
        <end position="240"/>
    </location>
</feature>
<feature type="compositionally biased region" description="Basic and acidic residues" evidence="1">
    <location>
        <begin position="561"/>
        <end position="585"/>
    </location>
</feature>
<evidence type="ECO:0000313" key="3">
    <source>
        <dbReference type="Proteomes" id="UP000735302"/>
    </source>
</evidence>
<feature type="region of interest" description="Disordered" evidence="1">
    <location>
        <begin position="1019"/>
        <end position="1091"/>
    </location>
</feature>
<feature type="region of interest" description="Disordered" evidence="1">
    <location>
        <begin position="1513"/>
        <end position="1532"/>
    </location>
</feature>
<feature type="region of interest" description="Disordered" evidence="1">
    <location>
        <begin position="1436"/>
        <end position="1500"/>
    </location>
</feature>
<feature type="region of interest" description="Disordered" evidence="1">
    <location>
        <begin position="477"/>
        <end position="745"/>
    </location>
</feature>
<feature type="compositionally biased region" description="Polar residues" evidence="1">
    <location>
        <begin position="1032"/>
        <end position="1047"/>
    </location>
</feature>
<feature type="compositionally biased region" description="Polar residues" evidence="1">
    <location>
        <begin position="497"/>
        <end position="510"/>
    </location>
</feature>
<feature type="compositionally biased region" description="Polar residues" evidence="1">
    <location>
        <begin position="1436"/>
        <end position="1447"/>
    </location>
</feature>
<feature type="compositionally biased region" description="Polar residues" evidence="1">
    <location>
        <begin position="907"/>
        <end position="916"/>
    </location>
</feature>
<accession>A0AAV3Y3J2</accession>
<feature type="region of interest" description="Disordered" evidence="1">
    <location>
        <begin position="783"/>
        <end position="805"/>
    </location>
</feature>
<feature type="compositionally biased region" description="Low complexity" evidence="1">
    <location>
        <begin position="787"/>
        <end position="798"/>
    </location>
</feature>
<feature type="compositionally biased region" description="Low complexity" evidence="1">
    <location>
        <begin position="78"/>
        <end position="104"/>
    </location>
</feature>
<sequence>MSSSIPSPFSHPFAHLTAACFLTCATVCPSRQVIATCIPCHSLHRATVTSIGHITSAPKHTVGRLNHRRESPSSVKYRSGPPSSSPADRARSSSSSSFSLSPSSGQKHPPSPSPVWSSNEPRRSSSSATAGATVSLDLEPSQGRPPSRPSGERRSEQWTAVSREDMSRRRSDGYGLGGKSSRRGGQDNMHPFQHHQQQQQQQQHYPLNGQQQRYAQQHPQQKHPKNQASLQLFSMKSSPNLAYPDRLETREYDPGGARPVQAPSSSLYKRNNSRSSPNIHADMNTPETSQQAYSRQPGPQQQQQQQQSQVPPDYMNMARSTPDLLISPGPSRHLSTTTFPGEDKASPHSKSSSSQASLPASHGLHRYQADYENLSHLGTQPLGSEKISEISDIDEITGQDSLPTSPDPQRSSGKGHEHSERSPPHPLSNLKTYAENEPRNAAKMGSSNFVGSAPVGGPPTRDPMTLKYIKVNQSHEKYPSWPVTQPSGGAARGDQADTINSRAQSMTDHTNTSKEFPKKQRLAYTPGLRPLAERNSPTGGAEENGKTSRNASDPGFQKSEFVYDRMGRVQKSGHDAVDQRFEDFYKNSQPGYPPPAMDSDGHNIGDKEYSAPSPPERDAKAISERELSQHLAGFMSSDKEASAMPPNSNLATSESDYSRQEVAKVDSGTSPMEDPGSQSMHEDNVAPRPISHSKSERFRPSQVQYREGAMQPNIQRDRPSSYTASLSARESGFKPAGGNNKGVIVRSTPYYNTSTQTDMMPYAIKVSDPLVVASRLRNAQVQVNEVSPQTSPKSPQQQFEEKSIQARMSREFQDPNVSERESSDHLKRWLRTGLGTDTANPKQDAKQQVGKASSNDNYFNYPAVTSAANSTNYLLLSHQSSPFPGIKSIQAKYATDEGPNDTEDRTIPNTSVSSASIPGAADDHSSIRSAFIDNSASILRKLSEEFYGNRQQRMSSNSTATHSSTSSMSAGPDQKLHSPRLESAVQQPGLREAESYSSVVIHPDQSFGLFGRDDYVSSVSSLSGDSNKHDSSNYSDVSVGGTSYSSRLHQEKISRDAVGTSRSRRSLDPSYFSQKSRLQSQDPRVSSSTASLFGPRSQLYHHQRELSAPVSSTSSLSLSQSPHSLPQSSTTAPGSNKARPHHLSIISDSSLGSNPKSSSSEARSSQSTSNAASPSATQLGSLPNAEEAQGTTISNMRPFSASSAASAQSDEALKRLSSRRGSDSVFVGDDDLSDDYQFNRKPSMRKAYGIYDETERLISMSSKLPDKGKTNSASVASVSSGSTSGLSDHQAPASSRSHAFTVGLGLIREEGGDSSSDGKTAAVPPAGGERGAEQKNEPPQKYAWQNEAWLRSRIDLPKGSNLKRTTSEQIGVLKVGEDSNAHQTTYSNYENSRMLLGRPGASGSQHGRTQSGDFTNLGREAELKRMQQQAVLSFYQRKTTASTPSPSDHSRQFPGKAGYTSAGAPGAVSQSLSSLSYSPDSSLYESIGGKSSGGGSPTESVADIISKANENLAKSAQRVDSIRRSNSTTKSYSSAGYGFSAEYMDMAARHERMRKETDWSRLRSSGSLRYSPESSSTDPRRSNRSSFASENHYEDISMFAPSTPRGSVSESVPDSGFSGGKVSIFQCESANVCARKTDKPDEIEDDDGDNGGYDEDKTITNTTPLLKKNAKRRRKI</sequence>